<evidence type="ECO:0000256" key="1">
    <source>
        <dbReference type="SAM" id="Phobius"/>
    </source>
</evidence>
<protein>
    <submittedName>
        <fullName evidence="2">Uncharacterized protein YqhQ</fullName>
    </submittedName>
</protein>
<evidence type="ECO:0000313" key="3">
    <source>
        <dbReference type="Proteomes" id="UP000294746"/>
    </source>
</evidence>
<reference evidence="2 3" key="1">
    <citation type="submission" date="2019-03" db="EMBL/GenBank/DDBJ databases">
        <title>Genomic Encyclopedia of Type Strains, Phase IV (KMG-IV): sequencing the most valuable type-strain genomes for metagenomic binning, comparative biology and taxonomic classification.</title>
        <authorList>
            <person name="Goeker M."/>
        </authorList>
    </citation>
    <scope>NUCLEOTIDE SEQUENCE [LARGE SCALE GENOMIC DNA]</scope>
    <source>
        <strain evidence="2 3">DSM 46831</strain>
    </source>
</reference>
<sequence length="321" mass="36346">MAEQPIAYGGQAVVEGVMFQGQYSLVTAVRRKSGEIETFEVQKKAQPILSKVKKIPFIRGLIGLIEASASGAKHLQFATEQYDLDENPDQVRDTKETFTSKLSMWLGVAVIGILSFVMGKVIFTLVPAMLASFLFDGLVTNLILQNLIEGAIKTILLFSYLWMISQTPIIKRVFQYHGAEHKVITTYEHGEELTVENVQKHSRLHYRCGSSFMILTILVGVVVYSFFQYDNMWDRMIIRLELLPLVIMLSYEVLRFTNALRDIPVLKYLGYPGLWLQLLTTKEPNDEQVEVAITSFKRMLDLDSEVKAKQVPSNHASSIGM</sequence>
<dbReference type="InterPro" id="IPR010787">
    <property type="entry name" value="DUF1385"/>
</dbReference>
<name>A0A4R2RZU7_9BACL</name>
<feature type="transmembrane region" description="Helical" evidence="1">
    <location>
        <begin position="102"/>
        <end position="123"/>
    </location>
</feature>
<dbReference type="PANTHER" id="PTHR42867">
    <property type="entry name" value="MEMBRANE PROTEIN-RELATED"/>
    <property type="match status" value="1"/>
</dbReference>
<feature type="transmembrane region" description="Helical" evidence="1">
    <location>
        <begin position="236"/>
        <end position="254"/>
    </location>
</feature>
<keyword evidence="1" id="KW-1133">Transmembrane helix</keyword>
<feature type="transmembrane region" description="Helical" evidence="1">
    <location>
        <begin position="204"/>
        <end position="224"/>
    </location>
</feature>
<proteinExistence type="predicted"/>
<dbReference type="PANTHER" id="PTHR42867:SF1">
    <property type="entry name" value="MEMBRANE PROTEIN-RELATED"/>
    <property type="match status" value="1"/>
</dbReference>
<dbReference type="Proteomes" id="UP000294746">
    <property type="component" value="Unassembled WGS sequence"/>
</dbReference>
<feature type="transmembrane region" description="Helical" evidence="1">
    <location>
        <begin position="143"/>
        <end position="162"/>
    </location>
</feature>
<accession>A0A4R2RZU7</accession>
<dbReference type="AlphaFoldDB" id="A0A4R2RZU7"/>
<keyword evidence="1" id="KW-0812">Transmembrane</keyword>
<comment type="caution">
    <text evidence="2">The sequence shown here is derived from an EMBL/GenBank/DDBJ whole genome shotgun (WGS) entry which is preliminary data.</text>
</comment>
<dbReference type="EMBL" id="SLXV01000001">
    <property type="protein sequence ID" value="TCP70615.1"/>
    <property type="molecule type" value="Genomic_DNA"/>
</dbReference>
<evidence type="ECO:0000313" key="2">
    <source>
        <dbReference type="EMBL" id="TCP70615.1"/>
    </source>
</evidence>
<gene>
    <name evidence="2" type="ORF">EDD57_10157</name>
</gene>
<organism evidence="2 3">
    <name type="scientific">Baia soyae</name>
    <dbReference type="NCBI Taxonomy" id="1544746"/>
    <lineage>
        <taxon>Bacteria</taxon>
        <taxon>Bacillati</taxon>
        <taxon>Bacillota</taxon>
        <taxon>Bacilli</taxon>
        <taxon>Bacillales</taxon>
        <taxon>Thermoactinomycetaceae</taxon>
        <taxon>Baia</taxon>
    </lineage>
</organism>
<keyword evidence="3" id="KW-1185">Reference proteome</keyword>
<dbReference type="Pfam" id="PF07136">
    <property type="entry name" value="DUF1385"/>
    <property type="match status" value="1"/>
</dbReference>
<keyword evidence="1" id="KW-0472">Membrane</keyword>